<feature type="active site" evidence="6">
    <location>
        <position position="97"/>
    </location>
</feature>
<dbReference type="EMBL" id="FOAZ01000025">
    <property type="protein sequence ID" value="SEM37667.1"/>
    <property type="molecule type" value="Genomic_DNA"/>
</dbReference>
<keyword evidence="5 7" id="KW-0378">Hydrolase</keyword>
<dbReference type="SUPFAM" id="SSF51306">
    <property type="entry name" value="LexA/Signal peptidase"/>
    <property type="match status" value="1"/>
</dbReference>
<comment type="similarity">
    <text evidence="3 7">Belongs to the peptidase S26 family.</text>
</comment>
<comment type="subcellular location">
    <subcellularLocation>
        <location evidence="2">Cell membrane</location>
        <topology evidence="2">Single-pass type II membrane protein</topology>
    </subcellularLocation>
    <subcellularLocation>
        <location evidence="7">Membrane</location>
        <topology evidence="7">Single-pass type II membrane protein</topology>
    </subcellularLocation>
</comment>
<feature type="compositionally biased region" description="Basic residues" evidence="8">
    <location>
        <begin position="44"/>
        <end position="61"/>
    </location>
</feature>
<feature type="transmembrane region" description="Helical" evidence="7">
    <location>
        <begin position="69"/>
        <end position="91"/>
    </location>
</feature>
<feature type="compositionally biased region" description="Low complexity" evidence="8">
    <location>
        <begin position="13"/>
        <end position="43"/>
    </location>
</feature>
<dbReference type="EC" id="3.4.21.89" evidence="4 7"/>
<dbReference type="PANTHER" id="PTHR43390:SF1">
    <property type="entry name" value="CHLOROPLAST PROCESSING PEPTIDASE"/>
    <property type="match status" value="1"/>
</dbReference>
<protein>
    <recommendedName>
        <fullName evidence="4 7">Signal peptidase I</fullName>
        <ecNumber evidence="4 7">3.4.21.89</ecNumber>
    </recommendedName>
</protein>
<dbReference type="GO" id="GO:0005886">
    <property type="term" value="C:plasma membrane"/>
    <property type="evidence" value="ECO:0007669"/>
    <property type="project" value="UniProtKB-SubCell"/>
</dbReference>
<evidence type="ECO:0000256" key="8">
    <source>
        <dbReference type="SAM" id="MobiDB-lite"/>
    </source>
</evidence>
<sequence>MGTRGRPRHASEENALPEPAAPEQAAPGQAVSGQAVSADASRAGRGRAERRRTAQRAKRRRQRSLVREVPLVIGVALAITLLLQTFLVQVFSIPSGSMQNTIAIGDRVAVDKLSPWLGWTPQRGDVVVFNDPSDWLRNDPVPSSGPVLGAVKSTFTFLGLLPSDRDLIKRVIGLPGDTVACCGADGKITVNGHEIDEPYLYAGNAPSRIPFKVTVPAGELWVMGDHRDISADSRYHMSEPGGGFVPEKDVVGRAVAIVWPISRWQTLPGGQQSVRQVSSAGPLHPVPAELPIVMGVVAAAPGVGRLRRGRRG</sequence>
<organism evidence="10 11">
    <name type="scientific">Streptacidiphilus jiangxiensis</name>
    <dbReference type="NCBI Taxonomy" id="235985"/>
    <lineage>
        <taxon>Bacteria</taxon>
        <taxon>Bacillati</taxon>
        <taxon>Actinomycetota</taxon>
        <taxon>Actinomycetes</taxon>
        <taxon>Kitasatosporales</taxon>
        <taxon>Streptomycetaceae</taxon>
        <taxon>Streptacidiphilus</taxon>
    </lineage>
</organism>
<dbReference type="CDD" id="cd06530">
    <property type="entry name" value="S26_SPase_I"/>
    <property type="match status" value="1"/>
</dbReference>
<dbReference type="PRINTS" id="PR00727">
    <property type="entry name" value="LEADERPTASE"/>
</dbReference>
<dbReference type="InterPro" id="IPR019533">
    <property type="entry name" value="Peptidase_S26"/>
</dbReference>
<dbReference type="STRING" id="235985.SAMN05414137_12588"/>
<keyword evidence="7" id="KW-1133">Transmembrane helix</keyword>
<evidence type="ECO:0000256" key="1">
    <source>
        <dbReference type="ARBA" id="ARBA00000677"/>
    </source>
</evidence>
<gene>
    <name evidence="10" type="ORF">SAMN05414137_12588</name>
</gene>
<dbReference type="Pfam" id="PF10502">
    <property type="entry name" value="Peptidase_S26"/>
    <property type="match status" value="1"/>
</dbReference>
<evidence type="ECO:0000256" key="6">
    <source>
        <dbReference type="PIRSR" id="PIRSR600223-1"/>
    </source>
</evidence>
<evidence type="ECO:0000256" key="4">
    <source>
        <dbReference type="ARBA" id="ARBA00013208"/>
    </source>
</evidence>
<evidence type="ECO:0000313" key="11">
    <source>
        <dbReference type="Proteomes" id="UP000183015"/>
    </source>
</evidence>
<dbReference type="RefSeq" id="WP_042454096.1">
    <property type="nucleotide sequence ID" value="NZ_BBPN01000031.1"/>
</dbReference>
<accession>A0A1H7XX57</accession>
<evidence type="ECO:0000259" key="9">
    <source>
        <dbReference type="Pfam" id="PF10502"/>
    </source>
</evidence>
<proteinExistence type="inferred from homology"/>
<dbReference type="NCBIfam" id="TIGR02227">
    <property type="entry name" value="sigpep_I_bact"/>
    <property type="match status" value="1"/>
</dbReference>
<dbReference type="PANTHER" id="PTHR43390">
    <property type="entry name" value="SIGNAL PEPTIDASE I"/>
    <property type="match status" value="1"/>
</dbReference>
<dbReference type="InterPro" id="IPR019758">
    <property type="entry name" value="Pept_S26A_signal_pept_1_CS"/>
</dbReference>
<evidence type="ECO:0000256" key="5">
    <source>
        <dbReference type="ARBA" id="ARBA00022801"/>
    </source>
</evidence>
<keyword evidence="11" id="KW-1185">Reference proteome</keyword>
<dbReference type="GO" id="GO:0004252">
    <property type="term" value="F:serine-type endopeptidase activity"/>
    <property type="evidence" value="ECO:0007669"/>
    <property type="project" value="InterPro"/>
</dbReference>
<dbReference type="AlphaFoldDB" id="A0A1H7XX57"/>
<keyword evidence="7" id="KW-0645">Protease</keyword>
<keyword evidence="7" id="KW-0812">Transmembrane</keyword>
<dbReference type="GO" id="GO:0009003">
    <property type="term" value="F:signal peptidase activity"/>
    <property type="evidence" value="ECO:0007669"/>
    <property type="project" value="UniProtKB-EC"/>
</dbReference>
<evidence type="ECO:0000256" key="2">
    <source>
        <dbReference type="ARBA" id="ARBA00004401"/>
    </source>
</evidence>
<reference evidence="11" key="1">
    <citation type="submission" date="2016-10" db="EMBL/GenBank/DDBJ databases">
        <authorList>
            <person name="Varghese N."/>
        </authorList>
    </citation>
    <scope>NUCLEOTIDE SEQUENCE [LARGE SCALE GENOMIC DNA]</scope>
    <source>
        <strain evidence="11">DSM 45096 / BCRC 16803 / CGMCC 4.1857 / CIP 109030 / JCM 12277 / KCTC 19219 / NBRC 100920 / 33214</strain>
    </source>
</reference>
<dbReference type="PROSITE" id="PS00761">
    <property type="entry name" value="SPASE_I_3"/>
    <property type="match status" value="1"/>
</dbReference>
<dbReference type="Proteomes" id="UP000183015">
    <property type="component" value="Unassembled WGS sequence"/>
</dbReference>
<feature type="active site" evidence="6">
    <location>
        <position position="169"/>
    </location>
</feature>
<dbReference type="GO" id="GO:0006465">
    <property type="term" value="P:signal peptide processing"/>
    <property type="evidence" value="ECO:0007669"/>
    <property type="project" value="InterPro"/>
</dbReference>
<dbReference type="InterPro" id="IPR036286">
    <property type="entry name" value="LexA/Signal_pep-like_sf"/>
</dbReference>
<keyword evidence="7" id="KW-0472">Membrane</keyword>
<name>A0A1H7XX57_STRJI</name>
<comment type="catalytic activity">
    <reaction evidence="1 7">
        <text>Cleavage of hydrophobic, N-terminal signal or leader sequences from secreted and periplasmic proteins.</text>
        <dbReference type="EC" id="3.4.21.89"/>
    </reaction>
</comment>
<evidence type="ECO:0000256" key="7">
    <source>
        <dbReference type="RuleBase" id="RU362042"/>
    </source>
</evidence>
<feature type="region of interest" description="Disordered" evidence="8">
    <location>
        <begin position="1"/>
        <end position="61"/>
    </location>
</feature>
<dbReference type="InterPro" id="IPR000223">
    <property type="entry name" value="Pept_S26A_signal_pept_1"/>
</dbReference>
<evidence type="ECO:0000313" key="10">
    <source>
        <dbReference type="EMBL" id="SEM37667.1"/>
    </source>
</evidence>
<evidence type="ECO:0000256" key="3">
    <source>
        <dbReference type="ARBA" id="ARBA00009370"/>
    </source>
</evidence>
<dbReference type="eggNOG" id="COG0681">
    <property type="taxonomic scope" value="Bacteria"/>
</dbReference>
<feature type="domain" description="Peptidase S26" evidence="9">
    <location>
        <begin position="69"/>
        <end position="259"/>
    </location>
</feature>
<dbReference type="Gene3D" id="2.10.109.10">
    <property type="entry name" value="Umud Fragment, subunit A"/>
    <property type="match status" value="1"/>
</dbReference>